<dbReference type="KEGG" id="oai:OLEAN_C10800"/>
<accession>R4YKU5</accession>
<feature type="transmembrane region" description="Helical" evidence="1">
    <location>
        <begin position="79"/>
        <end position="98"/>
    </location>
</feature>
<dbReference type="InterPro" id="IPR058208">
    <property type="entry name" value="PACE"/>
</dbReference>
<gene>
    <name evidence="3" type="ORF">OLEAN_C10800</name>
</gene>
<dbReference type="STRING" id="698738.OLEAN_C10800"/>
<feature type="transmembrane region" description="Helical" evidence="1">
    <location>
        <begin position="104"/>
        <end position="126"/>
    </location>
</feature>
<organism evidence="3 4">
    <name type="scientific">Oleispira antarctica RB-8</name>
    <dbReference type="NCBI Taxonomy" id="698738"/>
    <lineage>
        <taxon>Bacteria</taxon>
        <taxon>Pseudomonadati</taxon>
        <taxon>Pseudomonadota</taxon>
        <taxon>Gammaproteobacteria</taxon>
        <taxon>Oceanospirillales</taxon>
        <taxon>Oceanospirillaceae</taxon>
        <taxon>Oleispira</taxon>
    </lineage>
</organism>
<dbReference type="NCBIfam" id="NF033664">
    <property type="entry name" value="PACE_transport"/>
    <property type="match status" value="1"/>
</dbReference>
<dbReference type="Pfam" id="PF05232">
    <property type="entry name" value="BTP"/>
    <property type="match status" value="2"/>
</dbReference>
<keyword evidence="1" id="KW-0472">Membrane</keyword>
<feature type="domain" description="Chlorhexidine efflux transporter" evidence="2">
    <location>
        <begin position="69"/>
        <end position="132"/>
    </location>
</feature>
<sequence length="144" mass="16600">MSFKERIFHALLFEAIALVLLTLLAVIITGNDVAKMSGLAIVLSMIAMVWNFLFNILFDKIYSEDRASRTLWIRIQHGFGFELGMLLFSFPVIMWVLQLDFLTVLLLDMGAMIFFLFYAIAFNWIYDITRARYTRADAPQSGKV</sequence>
<feature type="domain" description="Chlorhexidine efflux transporter" evidence="2">
    <location>
        <begin position="1"/>
        <end position="62"/>
    </location>
</feature>
<keyword evidence="1" id="KW-1133">Transmembrane helix</keyword>
<dbReference type="Proteomes" id="UP000032749">
    <property type="component" value="Chromosome"/>
</dbReference>
<dbReference type="AlphaFoldDB" id="R4YKU5"/>
<evidence type="ECO:0000259" key="2">
    <source>
        <dbReference type="Pfam" id="PF05232"/>
    </source>
</evidence>
<dbReference type="EMBL" id="FO203512">
    <property type="protein sequence ID" value="CCK75256.1"/>
    <property type="molecule type" value="Genomic_DNA"/>
</dbReference>
<name>R4YKU5_OLEAN</name>
<dbReference type="InterPro" id="IPR007896">
    <property type="entry name" value="BTP_bacteria"/>
</dbReference>
<evidence type="ECO:0000256" key="1">
    <source>
        <dbReference type="SAM" id="Phobius"/>
    </source>
</evidence>
<keyword evidence="4" id="KW-1185">Reference proteome</keyword>
<keyword evidence="1" id="KW-0812">Transmembrane</keyword>
<dbReference type="HOGENOM" id="CLU_120004_1_0_6"/>
<feature type="transmembrane region" description="Helical" evidence="1">
    <location>
        <begin position="36"/>
        <end position="58"/>
    </location>
</feature>
<reference evidence="3 4" key="1">
    <citation type="journal article" date="2013" name="Nat. Commun.">
        <title>Genome sequence and functional genomic analysis of the oil-degrading bacterium Oleispira antarctica.</title>
        <authorList>
            <person name="Kube M."/>
            <person name="Chernikova T.N."/>
            <person name="Al-Ramahi Y."/>
            <person name="Beloqui A."/>
            <person name="Lopez-Cortez N."/>
            <person name="Guazzaroni M.E."/>
            <person name="Heipieper H.J."/>
            <person name="Klages S."/>
            <person name="Kotsyurbenko O.R."/>
            <person name="Langer I."/>
            <person name="Nechitaylo T.Y."/>
            <person name="Lunsdorf H."/>
            <person name="Fernandez M."/>
            <person name="Juarez S."/>
            <person name="Ciordia S."/>
            <person name="Singer A."/>
            <person name="Kagan O."/>
            <person name="Egorova O."/>
            <person name="Petit P.A."/>
            <person name="Stogios P."/>
            <person name="Kim Y."/>
            <person name="Tchigvintsev A."/>
            <person name="Flick R."/>
            <person name="Denaro R."/>
            <person name="Genovese M."/>
            <person name="Albar J.P."/>
            <person name="Reva O.N."/>
            <person name="Martinez-Gomariz M."/>
            <person name="Tran H."/>
            <person name="Ferrer M."/>
            <person name="Savchenko A."/>
            <person name="Yakunin A.F."/>
            <person name="Yakimov M.M."/>
            <person name="Golyshina O.V."/>
            <person name="Reinhardt R."/>
            <person name="Golyshin P.N."/>
        </authorList>
    </citation>
    <scope>NUCLEOTIDE SEQUENCE [LARGE SCALE GENOMIC DNA]</scope>
</reference>
<evidence type="ECO:0000313" key="3">
    <source>
        <dbReference type="EMBL" id="CCK75256.1"/>
    </source>
</evidence>
<protein>
    <recommendedName>
        <fullName evidence="2">Chlorhexidine efflux transporter domain-containing protein</fullName>
    </recommendedName>
</protein>
<feature type="transmembrane region" description="Helical" evidence="1">
    <location>
        <begin position="7"/>
        <end position="30"/>
    </location>
</feature>
<dbReference type="OrthoDB" id="1631120at2"/>
<evidence type="ECO:0000313" key="4">
    <source>
        <dbReference type="Proteomes" id="UP000032749"/>
    </source>
</evidence>
<proteinExistence type="predicted"/>